<dbReference type="PANTHER" id="PTHR18964:SF149">
    <property type="entry name" value="BIFUNCTIONAL UDP-N-ACETYLGLUCOSAMINE 2-EPIMERASE_N-ACETYLMANNOSAMINE KINASE"/>
    <property type="match status" value="1"/>
</dbReference>
<dbReference type="Gene3D" id="1.10.10.10">
    <property type="entry name" value="Winged helix-like DNA-binding domain superfamily/Winged helix DNA-binding domain"/>
    <property type="match status" value="1"/>
</dbReference>
<comment type="similarity">
    <text evidence="1">Belongs to the ROK (NagC/XylR) family.</text>
</comment>
<dbReference type="Proteomes" id="UP001589867">
    <property type="component" value="Unassembled WGS sequence"/>
</dbReference>
<reference evidence="2 3" key="1">
    <citation type="submission" date="2024-09" db="EMBL/GenBank/DDBJ databases">
        <authorList>
            <person name="Sun Q."/>
            <person name="Mori K."/>
        </authorList>
    </citation>
    <scope>NUCLEOTIDE SEQUENCE [LARGE SCALE GENOMIC DNA]</scope>
    <source>
        <strain evidence="2 3">TBRC 3947</strain>
    </source>
</reference>
<gene>
    <name evidence="2" type="ORF">ACFFIA_17730</name>
</gene>
<dbReference type="Gene3D" id="3.30.420.40">
    <property type="match status" value="2"/>
</dbReference>
<keyword evidence="3" id="KW-1185">Reference proteome</keyword>
<dbReference type="InterPro" id="IPR000600">
    <property type="entry name" value="ROK"/>
</dbReference>
<comment type="caution">
    <text evidence="2">The sequence shown here is derived from an EMBL/GenBank/DDBJ whole genome shotgun (WGS) entry which is preliminary data.</text>
</comment>
<protein>
    <submittedName>
        <fullName evidence="2">ROK family transcriptional regulator</fullName>
    </submittedName>
</protein>
<dbReference type="SUPFAM" id="SSF53067">
    <property type="entry name" value="Actin-like ATPase domain"/>
    <property type="match status" value="1"/>
</dbReference>
<sequence length="385" mass="38099">MTRLAGSSKLLRAMNESATLALLLDHGTLTRGDLRDLTGLSKPTTSEVMRRLTGAGLAVVVGHTSGGPGPSAEIYAANPAAGHAIAISVREARRPHLTGVLADLAGAEVARAEVAVAAEPVPAVLGLVDDLARQAGLGPGRVRLVQLALPGSFDPAAGAIRHIDVPGWDRPGLVADLAGRLGATVAADNDVNLAALAERHHGVAGAVESFALVWFSGGLGLAIDLGGSLLRGARGGAGEIGYVPVGLGHGTDLTDLVGGPAVRALAATHGIEAATPEAAVAAAAGAPGAGAFLDALAERIAYGLAAVAAVLDPELIVLAGDIARAGGDALATRVTASLRATTPLDTAIAVTGVDGDPVLLGAQVAAQRALREQIIATLREAAPAA</sequence>
<dbReference type="PANTHER" id="PTHR18964">
    <property type="entry name" value="ROK (REPRESSOR, ORF, KINASE) FAMILY"/>
    <property type="match status" value="1"/>
</dbReference>
<proteinExistence type="inferred from homology"/>
<dbReference type="InterPro" id="IPR036390">
    <property type="entry name" value="WH_DNA-bd_sf"/>
</dbReference>
<organism evidence="2 3">
    <name type="scientific">Phytohabitans kaempferiae</name>
    <dbReference type="NCBI Taxonomy" id="1620943"/>
    <lineage>
        <taxon>Bacteria</taxon>
        <taxon>Bacillati</taxon>
        <taxon>Actinomycetota</taxon>
        <taxon>Actinomycetes</taxon>
        <taxon>Micromonosporales</taxon>
        <taxon>Micromonosporaceae</taxon>
    </lineage>
</organism>
<dbReference type="InterPro" id="IPR043129">
    <property type="entry name" value="ATPase_NBD"/>
</dbReference>
<name>A0ABV6M4T2_9ACTN</name>
<dbReference type="InterPro" id="IPR036388">
    <property type="entry name" value="WH-like_DNA-bd_sf"/>
</dbReference>
<dbReference type="Pfam" id="PF00480">
    <property type="entry name" value="ROK"/>
    <property type="match status" value="1"/>
</dbReference>
<evidence type="ECO:0000256" key="1">
    <source>
        <dbReference type="ARBA" id="ARBA00006479"/>
    </source>
</evidence>
<evidence type="ECO:0000313" key="2">
    <source>
        <dbReference type="EMBL" id="MFC0529498.1"/>
    </source>
</evidence>
<dbReference type="EMBL" id="JBHLUH010000035">
    <property type="protein sequence ID" value="MFC0529498.1"/>
    <property type="molecule type" value="Genomic_DNA"/>
</dbReference>
<dbReference type="SUPFAM" id="SSF46785">
    <property type="entry name" value="Winged helix' DNA-binding domain"/>
    <property type="match status" value="1"/>
</dbReference>
<evidence type="ECO:0000313" key="3">
    <source>
        <dbReference type="Proteomes" id="UP001589867"/>
    </source>
</evidence>
<dbReference type="RefSeq" id="WP_377252312.1">
    <property type="nucleotide sequence ID" value="NZ_JBHLUH010000035.1"/>
</dbReference>
<accession>A0ABV6M4T2</accession>